<name>A0A1M6DFG8_9CLOT</name>
<dbReference type="InterPro" id="IPR051532">
    <property type="entry name" value="Ester_Hydrolysis_Enzymes"/>
</dbReference>
<feature type="domain" description="SGNH hydrolase-type esterase" evidence="1">
    <location>
        <begin position="5"/>
        <end position="177"/>
    </location>
</feature>
<dbReference type="AlphaFoldDB" id="A0A1M6DFG8"/>
<dbReference type="PANTHER" id="PTHR30383:SF5">
    <property type="entry name" value="SGNH HYDROLASE-TYPE ESTERASE DOMAIN-CONTAINING PROTEIN"/>
    <property type="match status" value="1"/>
</dbReference>
<dbReference type="InterPro" id="IPR013830">
    <property type="entry name" value="SGNH_hydro"/>
</dbReference>
<evidence type="ECO:0000313" key="2">
    <source>
        <dbReference type="EMBL" id="SHI71883.1"/>
    </source>
</evidence>
<dbReference type="Gene3D" id="3.40.50.1110">
    <property type="entry name" value="SGNH hydrolase"/>
    <property type="match status" value="1"/>
</dbReference>
<accession>A0A1M6DFG8</accession>
<protein>
    <submittedName>
        <fullName evidence="2">Lysophospholipase L1</fullName>
    </submittedName>
</protein>
<proteinExistence type="predicted"/>
<evidence type="ECO:0000313" key="3">
    <source>
        <dbReference type="Proteomes" id="UP000184241"/>
    </source>
</evidence>
<dbReference type="SUPFAM" id="SSF52266">
    <property type="entry name" value="SGNH hydrolase"/>
    <property type="match status" value="1"/>
</dbReference>
<dbReference type="EMBL" id="FQXU01000018">
    <property type="protein sequence ID" value="SHI71883.1"/>
    <property type="molecule type" value="Genomic_DNA"/>
</dbReference>
<dbReference type="GO" id="GO:0004622">
    <property type="term" value="F:phosphatidylcholine lysophospholipase activity"/>
    <property type="evidence" value="ECO:0007669"/>
    <property type="project" value="TreeGrafter"/>
</dbReference>
<dbReference type="InterPro" id="IPR036514">
    <property type="entry name" value="SGNH_hydro_sf"/>
</dbReference>
<reference evidence="2 3" key="1">
    <citation type="submission" date="2016-11" db="EMBL/GenBank/DDBJ databases">
        <authorList>
            <person name="Jaros S."/>
            <person name="Januszkiewicz K."/>
            <person name="Wedrychowicz H."/>
        </authorList>
    </citation>
    <scope>NUCLEOTIDE SEQUENCE [LARGE SCALE GENOMIC DNA]</scope>
    <source>
        <strain evidence="2 3">DSM 6191</strain>
    </source>
</reference>
<organism evidence="2 3">
    <name type="scientific">Clostridium intestinale DSM 6191</name>
    <dbReference type="NCBI Taxonomy" id="1121320"/>
    <lineage>
        <taxon>Bacteria</taxon>
        <taxon>Bacillati</taxon>
        <taxon>Bacillota</taxon>
        <taxon>Clostridia</taxon>
        <taxon>Eubacteriales</taxon>
        <taxon>Clostridiaceae</taxon>
        <taxon>Clostridium</taxon>
    </lineage>
</organism>
<dbReference type="PANTHER" id="PTHR30383">
    <property type="entry name" value="THIOESTERASE 1/PROTEASE 1/LYSOPHOSPHOLIPASE L1"/>
    <property type="match status" value="1"/>
</dbReference>
<dbReference type="RefSeq" id="WP_207650368.1">
    <property type="nucleotide sequence ID" value="NZ_FQXU01000018.1"/>
</dbReference>
<evidence type="ECO:0000259" key="1">
    <source>
        <dbReference type="Pfam" id="PF13472"/>
    </source>
</evidence>
<dbReference type="Proteomes" id="UP000184241">
    <property type="component" value="Unassembled WGS sequence"/>
</dbReference>
<dbReference type="Pfam" id="PF13472">
    <property type="entry name" value="Lipase_GDSL_2"/>
    <property type="match status" value="1"/>
</dbReference>
<sequence>MDIVFIGDSLTFGYGVSKEKSWVNLLVENYTFTYLNKGVNGDTTIGMLSRFFNDVVNIKPKYCFVLGGTNDLLSGKNITSVYENILLMIKDCIENKIVPIILSPPYISEKEATSRWSSYPDYSEINENLLTLKNKLNFYCQKENLFFVDLFNTTNIAFLNNESIYLDGIHFNNSGHNLIYITVNQTFKNIAKKSS</sequence>
<gene>
    <name evidence="2" type="ORF">SAMN02745941_04240</name>
</gene>